<dbReference type="PANTHER" id="PTHR43252:SF7">
    <property type="entry name" value="TRANSCRIPTIONAL REGULATOR YQJI"/>
    <property type="match status" value="1"/>
</dbReference>
<evidence type="ECO:0000313" key="3">
    <source>
        <dbReference type="EMBL" id="ELZ48711.1"/>
    </source>
</evidence>
<evidence type="ECO:0000313" key="4">
    <source>
        <dbReference type="Proteomes" id="UP000011509"/>
    </source>
</evidence>
<dbReference type="Proteomes" id="UP000011509">
    <property type="component" value="Unassembled WGS sequence"/>
</dbReference>
<sequence>MRKSGPPKGLISYLVLELLDERPRYGYELLGEITDISGGHWEPSYGSVYPILYKFEEEGVAERVEREAEPDRKYFALTDAGREELAEKRREIGGEAREFGDVVLGFYHLYAAIATDDRFEVADADADWGYSERDSAWIVEQMIRHHERDFGEFERIDASPEEFHAETDGTGSDDAESDSAGPENAESDSAGPENAESDSAGPENAEPDRTEPGSSESAPADDAEGSSSGAADD</sequence>
<dbReference type="PANTHER" id="PTHR43252">
    <property type="entry name" value="TRANSCRIPTIONAL REGULATOR YQJI"/>
    <property type="match status" value="1"/>
</dbReference>
<dbReference type="Gene3D" id="1.10.10.10">
    <property type="entry name" value="Winged helix-like DNA-binding domain superfamily/Winged helix DNA-binding domain"/>
    <property type="match status" value="1"/>
</dbReference>
<evidence type="ECO:0000259" key="2">
    <source>
        <dbReference type="Pfam" id="PF03551"/>
    </source>
</evidence>
<dbReference type="InterPro" id="IPR005149">
    <property type="entry name" value="Tscrpt_reg_PadR_N"/>
</dbReference>
<proteinExistence type="predicted"/>
<organism evidence="3 4">
    <name type="scientific">Halorubrum coriense DSM 10284</name>
    <dbReference type="NCBI Taxonomy" id="1227466"/>
    <lineage>
        <taxon>Archaea</taxon>
        <taxon>Methanobacteriati</taxon>
        <taxon>Methanobacteriota</taxon>
        <taxon>Stenosarchaea group</taxon>
        <taxon>Halobacteria</taxon>
        <taxon>Halobacteriales</taxon>
        <taxon>Haloferacaceae</taxon>
        <taxon>Halorubrum</taxon>
    </lineage>
</organism>
<dbReference type="OrthoDB" id="56053at2157"/>
<protein>
    <submittedName>
        <fullName evidence="3">Transcriptional regulator, PadR-like family protein</fullName>
    </submittedName>
</protein>
<name>M0ELQ2_9EURY</name>
<dbReference type="SUPFAM" id="SSF46785">
    <property type="entry name" value="Winged helix' DNA-binding domain"/>
    <property type="match status" value="1"/>
</dbReference>
<gene>
    <name evidence="3" type="ORF">C464_06793</name>
</gene>
<keyword evidence="4" id="KW-1185">Reference proteome</keyword>
<dbReference type="AlphaFoldDB" id="M0ELQ2"/>
<reference evidence="3 4" key="1">
    <citation type="journal article" date="2014" name="PLoS Genet.">
        <title>Phylogenetically driven sequencing of extremely halophilic archaea reveals strategies for static and dynamic osmo-response.</title>
        <authorList>
            <person name="Becker E.A."/>
            <person name="Seitzer P.M."/>
            <person name="Tritt A."/>
            <person name="Larsen D."/>
            <person name="Krusor M."/>
            <person name="Yao A.I."/>
            <person name="Wu D."/>
            <person name="Madern D."/>
            <person name="Eisen J.A."/>
            <person name="Darling A.E."/>
            <person name="Facciotti M.T."/>
        </authorList>
    </citation>
    <scope>NUCLEOTIDE SEQUENCE [LARGE SCALE GENOMIC DNA]</scope>
    <source>
        <strain evidence="3 4">DSM 10284</strain>
    </source>
</reference>
<dbReference type="InterPro" id="IPR036390">
    <property type="entry name" value="WH_DNA-bd_sf"/>
</dbReference>
<dbReference type="RefSeq" id="WP_006112862.1">
    <property type="nucleotide sequence ID" value="NZ_AOJL01000027.1"/>
</dbReference>
<accession>M0ELQ2</accession>
<dbReference type="STRING" id="1227466.C464_06793"/>
<dbReference type="EMBL" id="AOJL01000027">
    <property type="protein sequence ID" value="ELZ48711.1"/>
    <property type="molecule type" value="Genomic_DNA"/>
</dbReference>
<dbReference type="PATRIC" id="fig|1227466.3.peg.1371"/>
<dbReference type="InterPro" id="IPR036388">
    <property type="entry name" value="WH-like_DNA-bd_sf"/>
</dbReference>
<feature type="domain" description="Transcription regulator PadR N-terminal" evidence="2">
    <location>
        <begin position="15"/>
        <end position="87"/>
    </location>
</feature>
<dbReference type="Pfam" id="PF03551">
    <property type="entry name" value="PadR"/>
    <property type="match status" value="1"/>
</dbReference>
<comment type="caution">
    <text evidence="3">The sequence shown here is derived from an EMBL/GenBank/DDBJ whole genome shotgun (WGS) entry which is preliminary data.</text>
</comment>
<evidence type="ECO:0000256" key="1">
    <source>
        <dbReference type="SAM" id="MobiDB-lite"/>
    </source>
</evidence>
<feature type="region of interest" description="Disordered" evidence="1">
    <location>
        <begin position="163"/>
        <end position="233"/>
    </location>
</feature>